<dbReference type="Proteomes" id="UP000814003">
    <property type="component" value="Unassembled WGS sequence"/>
</dbReference>
<comment type="caution">
    <text evidence="1">The sequence shown here is derived from an EMBL/GenBank/DDBJ whole genome shotgun (WGS) entry which is preliminary data.</text>
</comment>
<organism evidence="1 2">
    <name type="scientific">Pseudomonas gessardii</name>
    <dbReference type="NCBI Taxonomy" id="78544"/>
    <lineage>
        <taxon>Bacteria</taxon>
        <taxon>Pseudomonadati</taxon>
        <taxon>Pseudomonadota</taxon>
        <taxon>Gammaproteobacteria</taxon>
        <taxon>Pseudomonadales</taxon>
        <taxon>Pseudomonadaceae</taxon>
        <taxon>Pseudomonas</taxon>
    </lineage>
</organism>
<reference evidence="1 2" key="1">
    <citation type="submission" date="2019-11" db="EMBL/GenBank/DDBJ databases">
        <title>Epiphytic Pseudomonas syringae from cherry orchards.</title>
        <authorList>
            <person name="Hulin M.T."/>
        </authorList>
    </citation>
    <scope>NUCLEOTIDE SEQUENCE [LARGE SCALE GENOMIC DNA]</scope>
    <source>
        <strain evidence="1 2">PA-6-5B</strain>
    </source>
</reference>
<dbReference type="EMBL" id="WKED01000050">
    <property type="protein sequence ID" value="MCF5109498.1"/>
    <property type="molecule type" value="Genomic_DNA"/>
</dbReference>
<accession>A0ABS9FCN7</accession>
<protein>
    <submittedName>
        <fullName evidence="1">Uncharacterized protein</fullName>
    </submittedName>
</protein>
<name>A0ABS9FCN7_9PSED</name>
<gene>
    <name evidence="1" type="ORF">GIW56_21955</name>
</gene>
<evidence type="ECO:0000313" key="2">
    <source>
        <dbReference type="Proteomes" id="UP000814003"/>
    </source>
</evidence>
<keyword evidence="2" id="KW-1185">Reference proteome</keyword>
<sequence length="53" mass="6015">MHEQILWAQNAEDGACRRFNPVPEGLDAEKGIKSDLIGISRYKKNRYAAARIL</sequence>
<dbReference type="RefSeq" id="WP_169867282.1">
    <property type="nucleotide sequence ID" value="NZ_JAAQYN010000075.1"/>
</dbReference>
<proteinExistence type="predicted"/>
<evidence type="ECO:0000313" key="1">
    <source>
        <dbReference type="EMBL" id="MCF5109498.1"/>
    </source>
</evidence>